<feature type="region of interest" description="Disordered" evidence="1">
    <location>
        <begin position="36"/>
        <end position="60"/>
    </location>
</feature>
<gene>
    <name evidence="2" type="ORF">TPSB3V08_LOCUS5765</name>
</gene>
<reference evidence="2" key="1">
    <citation type="submission" date="2020-11" db="EMBL/GenBank/DDBJ databases">
        <authorList>
            <person name="Tran Van P."/>
        </authorList>
    </citation>
    <scope>NUCLEOTIDE SEQUENCE</scope>
</reference>
<dbReference type="EMBL" id="OD003175">
    <property type="protein sequence ID" value="CAD7407203.1"/>
    <property type="molecule type" value="Genomic_DNA"/>
</dbReference>
<sequence length="164" mass="18041">MFIPRSDEQYFCGGRTPLFLRVVNSQLAQHSGGLLVRETGGNRRRSSAMPSNRGKPTLELYRPPNVRADVLQNGVFSPNPRLNVHAKEFTMKHGDITTSRYELSARKLRGQRTAKCGEGVVTPPPQTDRFGCSSLPSLHELALQLLLAHLPLRVSASAAPHSTS</sequence>
<organism evidence="2">
    <name type="scientific">Timema poppense</name>
    <name type="common">Walking stick</name>
    <dbReference type="NCBI Taxonomy" id="170557"/>
    <lineage>
        <taxon>Eukaryota</taxon>
        <taxon>Metazoa</taxon>
        <taxon>Ecdysozoa</taxon>
        <taxon>Arthropoda</taxon>
        <taxon>Hexapoda</taxon>
        <taxon>Insecta</taxon>
        <taxon>Pterygota</taxon>
        <taxon>Neoptera</taxon>
        <taxon>Polyneoptera</taxon>
        <taxon>Phasmatodea</taxon>
        <taxon>Timematodea</taxon>
        <taxon>Timematoidea</taxon>
        <taxon>Timematidae</taxon>
        <taxon>Timema</taxon>
    </lineage>
</organism>
<protein>
    <submittedName>
        <fullName evidence="2">Uncharacterized protein</fullName>
    </submittedName>
</protein>
<name>A0A7R9D4U6_TIMPO</name>
<evidence type="ECO:0000256" key="1">
    <source>
        <dbReference type="SAM" id="MobiDB-lite"/>
    </source>
</evidence>
<proteinExistence type="predicted"/>
<accession>A0A7R9D4U6</accession>
<evidence type="ECO:0000313" key="2">
    <source>
        <dbReference type="EMBL" id="CAD7407203.1"/>
    </source>
</evidence>
<dbReference type="AlphaFoldDB" id="A0A7R9D4U6"/>